<dbReference type="PANTHER" id="PTHR43133">
    <property type="entry name" value="RNA POLYMERASE ECF-TYPE SIGMA FACTO"/>
    <property type="match status" value="1"/>
</dbReference>
<sequence>MEIRSTDRDDFRRIYDADYHLIIQVIMHIVYNPEIAEDLTQETFERFYVKNMTFPSEDDAKYWLLRVAKNLALNHIRHSKRETEIVEKVRHMPSQTIDERDGAKAAIEAENRREVKAAIQSLPENLRMVIQLKEYSGLDYKAIAKVLGISETNVKVRVFRARKKLEEALSTEERDVY</sequence>
<dbReference type="SUPFAM" id="SSF88946">
    <property type="entry name" value="Sigma2 domain of RNA polymerase sigma factors"/>
    <property type="match status" value="1"/>
</dbReference>
<evidence type="ECO:0000313" key="7">
    <source>
        <dbReference type="Proteomes" id="UP000810292"/>
    </source>
</evidence>
<accession>A0A9D9IBQ3</accession>
<dbReference type="Gene3D" id="1.10.1740.10">
    <property type="match status" value="1"/>
</dbReference>
<dbReference type="NCBIfam" id="TIGR02937">
    <property type="entry name" value="sigma70-ECF"/>
    <property type="match status" value="1"/>
</dbReference>
<dbReference type="AlphaFoldDB" id="A0A9D9IBQ3"/>
<dbReference type="InterPro" id="IPR000792">
    <property type="entry name" value="Tscrpt_reg_LuxR_C"/>
</dbReference>
<protein>
    <submittedName>
        <fullName evidence="6">RNA polymerase sigma factor</fullName>
    </submittedName>
</protein>
<dbReference type="Pfam" id="PF08281">
    <property type="entry name" value="Sigma70_r4_2"/>
    <property type="match status" value="1"/>
</dbReference>
<comment type="similarity">
    <text evidence="1">Belongs to the sigma-70 factor family. ECF subfamily.</text>
</comment>
<dbReference type="GO" id="GO:0003677">
    <property type="term" value="F:DNA binding"/>
    <property type="evidence" value="ECO:0007669"/>
    <property type="project" value="InterPro"/>
</dbReference>
<gene>
    <name evidence="6" type="ORF">IAA72_06470</name>
</gene>
<evidence type="ECO:0000256" key="2">
    <source>
        <dbReference type="ARBA" id="ARBA00023015"/>
    </source>
</evidence>
<dbReference type="Gene3D" id="1.10.10.10">
    <property type="entry name" value="Winged helix-like DNA-binding domain superfamily/Winged helix DNA-binding domain"/>
    <property type="match status" value="1"/>
</dbReference>
<reference evidence="6" key="2">
    <citation type="journal article" date="2021" name="PeerJ">
        <title>Extensive microbial diversity within the chicken gut microbiome revealed by metagenomics and culture.</title>
        <authorList>
            <person name="Gilroy R."/>
            <person name="Ravi A."/>
            <person name="Getino M."/>
            <person name="Pursley I."/>
            <person name="Horton D.L."/>
            <person name="Alikhan N.F."/>
            <person name="Baker D."/>
            <person name="Gharbi K."/>
            <person name="Hall N."/>
            <person name="Watson M."/>
            <person name="Adriaenssens E.M."/>
            <person name="Foster-Nyarko E."/>
            <person name="Jarju S."/>
            <person name="Secka A."/>
            <person name="Antonio M."/>
            <person name="Oren A."/>
            <person name="Chaudhuri R.R."/>
            <person name="La Ragione R."/>
            <person name="Hildebrand F."/>
            <person name="Pallen M.J."/>
        </authorList>
    </citation>
    <scope>NUCLEOTIDE SEQUENCE</scope>
    <source>
        <strain evidence="6">14700</strain>
    </source>
</reference>
<dbReference type="GO" id="GO:0016987">
    <property type="term" value="F:sigma factor activity"/>
    <property type="evidence" value="ECO:0007669"/>
    <property type="project" value="UniProtKB-KW"/>
</dbReference>
<proteinExistence type="inferred from homology"/>
<dbReference type="InterPro" id="IPR013249">
    <property type="entry name" value="RNA_pol_sigma70_r4_t2"/>
</dbReference>
<dbReference type="PANTHER" id="PTHR43133:SF46">
    <property type="entry name" value="RNA POLYMERASE SIGMA-70 FACTOR ECF SUBFAMILY"/>
    <property type="match status" value="1"/>
</dbReference>
<evidence type="ECO:0000313" key="6">
    <source>
        <dbReference type="EMBL" id="MBO8469410.1"/>
    </source>
</evidence>
<keyword evidence="3" id="KW-0731">Sigma factor</keyword>
<organism evidence="6 7">
    <name type="scientific">Candidatus Ornithospirochaeta stercoravium</name>
    <dbReference type="NCBI Taxonomy" id="2840897"/>
    <lineage>
        <taxon>Bacteria</taxon>
        <taxon>Pseudomonadati</taxon>
        <taxon>Spirochaetota</taxon>
        <taxon>Spirochaetia</taxon>
        <taxon>Spirochaetales</taxon>
        <taxon>Spirochaetaceae</taxon>
        <taxon>Spirochaetaceae incertae sedis</taxon>
        <taxon>Candidatus Ornithospirochaeta</taxon>
    </lineage>
</organism>
<dbReference type="Proteomes" id="UP000810292">
    <property type="component" value="Unassembled WGS sequence"/>
</dbReference>
<dbReference type="SUPFAM" id="SSF88659">
    <property type="entry name" value="Sigma3 and sigma4 domains of RNA polymerase sigma factors"/>
    <property type="match status" value="1"/>
</dbReference>
<dbReference type="InterPro" id="IPR014284">
    <property type="entry name" value="RNA_pol_sigma-70_dom"/>
</dbReference>
<name>A0A9D9IBQ3_9SPIO</name>
<keyword evidence="2" id="KW-0805">Transcription regulation</keyword>
<dbReference type="Pfam" id="PF04542">
    <property type="entry name" value="Sigma70_r2"/>
    <property type="match status" value="1"/>
</dbReference>
<dbReference type="PROSITE" id="PS00622">
    <property type="entry name" value="HTH_LUXR_1"/>
    <property type="match status" value="1"/>
</dbReference>
<evidence type="ECO:0000259" key="5">
    <source>
        <dbReference type="PROSITE" id="PS00622"/>
    </source>
</evidence>
<dbReference type="EMBL" id="JADIMF010000100">
    <property type="protein sequence ID" value="MBO8469410.1"/>
    <property type="molecule type" value="Genomic_DNA"/>
</dbReference>
<comment type="caution">
    <text evidence="6">The sequence shown here is derived from an EMBL/GenBank/DDBJ whole genome shotgun (WGS) entry which is preliminary data.</text>
</comment>
<evidence type="ECO:0000256" key="3">
    <source>
        <dbReference type="ARBA" id="ARBA00023082"/>
    </source>
</evidence>
<keyword evidence="4" id="KW-0804">Transcription</keyword>
<evidence type="ECO:0000256" key="1">
    <source>
        <dbReference type="ARBA" id="ARBA00010641"/>
    </source>
</evidence>
<dbReference type="InterPro" id="IPR036388">
    <property type="entry name" value="WH-like_DNA-bd_sf"/>
</dbReference>
<dbReference type="InterPro" id="IPR007627">
    <property type="entry name" value="RNA_pol_sigma70_r2"/>
</dbReference>
<dbReference type="CDD" id="cd06171">
    <property type="entry name" value="Sigma70_r4"/>
    <property type="match status" value="1"/>
</dbReference>
<dbReference type="InterPro" id="IPR013324">
    <property type="entry name" value="RNA_pol_sigma_r3/r4-like"/>
</dbReference>
<dbReference type="InterPro" id="IPR013325">
    <property type="entry name" value="RNA_pol_sigma_r2"/>
</dbReference>
<reference evidence="6" key="1">
    <citation type="submission" date="2020-10" db="EMBL/GenBank/DDBJ databases">
        <authorList>
            <person name="Gilroy R."/>
        </authorList>
    </citation>
    <scope>NUCLEOTIDE SEQUENCE</scope>
    <source>
        <strain evidence="6">14700</strain>
    </source>
</reference>
<evidence type="ECO:0000256" key="4">
    <source>
        <dbReference type="ARBA" id="ARBA00023163"/>
    </source>
</evidence>
<dbReference type="InterPro" id="IPR039425">
    <property type="entry name" value="RNA_pol_sigma-70-like"/>
</dbReference>
<dbReference type="GO" id="GO:0006352">
    <property type="term" value="P:DNA-templated transcription initiation"/>
    <property type="evidence" value="ECO:0007669"/>
    <property type="project" value="InterPro"/>
</dbReference>
<feature type="domain" description="HTH luxR-type" evidence="5">
    <location>
        <begin position="137"/>
        <end position="164"/>
    </location>
</feature>